<evidence type="ECO:0000256" key="1">
    <source>
        <dbReference type="SAM" id="Phobius"/>
    </source>
</evidence>
<keyword evidence="3" id="KW-1185">Reference proteome</keyword>
<gene>
    <name evidence="2" type="ORF">MRZ06_06505</name>
</gene>
<accession>A0ABY3ZS31</accession>
<sequence>MKKIIALMVLVIPIYFAGLGIKWMRDALFGILVPELHYIWLQFTIGFVLMLIGVSFVGGYILHIEKKSKRAQEKFMKASNNKKTRR</sequence>
<dbReference type="EMBL" id="CP094348">
    <property type="protein sequence ID" value="UOB19701.1"/>
    <property type="molecule type" value="Genomic_DNA"/>
</dbReference>
<reference evidence="2" key="2">
    <citation type="submission" date="2022-04" db="EMBL/GenBank/DDBJ databases">
        <title>Antimicrobial genetic elements in methicillin-resistant Macrococcus armenti.</title>
        <authorList>
            <person name="Keller J.E."/>
            <person name="Schwendener S."/>
            <person name="Pantucek R."/>
            <person name="Perreten V."/>
        </authorList>
    </citation>
    <scope>NUCLEOTIDE SEQUENCE</scope>
    <source>
        <strain evidence="2">CCM 2609</strain>
    </source>
</reference>
<keyword evidence="1" id="KW-0812">Transmembrane</keyword>
<keyword evidence="1" id="KW-0472">Membrane</keyword>
<dbReference type="RefSeq" id="WP_243365099.1">
    <property type="nucleotide sequence ID" value="NZ_CP094348.1"/>
</dbReference>
<evidence type="ECO:0000313" key="2">
    <source>
        <dbReference type="EMBL" id="UOB19701.1"/>
    </source>
</evidence>
<dbReference type="Pfam" id="PF11118">
    <property type="entry name" value="DUF2627"/>
    <property type="match status" value="1"/>
</dbReference>
<organism evidence="2 3">
    <name type="scientific">Macrococcus armenti</name>
    <dbReference type="NCBI Taxonomy" id="2875764"/>
    <lineage>
        <taxon>Bacteria</taxon>
        <taxon>Bacillati</taxon>
        <taxon>Bacillota</taxon>
        <taxon>Bacilli</taxon>
        <taxon>Bacillales</taxon>
        <taxon>Staphylococcaceae</taxon>
        <taxon>Macrococcus</taxon>
    </lineage>
</organism>
<proteinExistence type="predicted"/>
<name>A0ABY3ZS31_9STAP</name>
<feature type="transmembrane region" description="Helical" evidence="1">
    <location>
        <begin position="40"/>
        <end position="62"/>
    </location>
</feature>
<keyword evidence="1" id="KW-1133">Transmembrane helix</keyword>
<dbReference type="Proteomes" id="UP000830343">
    <property type="component" value="Chromosome"/>
</dbReference>
<protein>
    <submittedName>
        <fullName evidence="2">DUF2627 domain-containing protein</fullName>
    </submittedName>
</protein>
<evidence type="ECO:0000313" key="3">
    <source>
        <dbReference type="Proteomes" id="UP000830343"/>
    </source>
</evidence>
<reference evidence="2" key="1">
    <citation type="submission" date="2022-03" db="EMBL/GenBank/DDBJ databases">
        <authorList>
            <person name="Vrbovska V."/>
            <person name="Kovarovic V."/>
            <person name="Botka T."/>
            <person name="Pantucek R."/>
        </authorList>
    </citation>
    <scope>NUCLEOTIDE SEQUENCE</scope>
    <source>
        <strain evidence="2">CCM 2609</strain>
    </source>
</reference>
<dbReference type="InterPro" id="IPR020138">
    <property type="entry name" value="Uncharacterised_YqzF"/>
</dbReference>